<dbReference type="AlphaFoldDB" id="A0AAF0ZN79"/>
<sequence>MPLMIFDNLGLDKPKQMNMGLVMVDHSIKKPVDVVYDMLVKVDKFVFHIDFVVIDYEIDVKMLVILGRPFFATGKVYVNGECGELMFRVNDEVVKFNIHKSMKYPSDINVVSHLDQIDKAVESIESASFCREPFAQVILNYDQDEIGNYDEVLGCP</sequence>
<evidence type="ECO:0000313" key="1">
    <source>
        <dbReference type="EMBL" id="WMV45587.1"/>
    </source>
</evidence>
<accession>A0AAF0ZN79</accession>
<reference evidence="1" key="1">
    <citation type="submission" date="2023-08" db="EMBL/GenBank/DDBJ databases">
        <title>A de novo genome assembly of Solanum verrucosum Schlechtendal, a Mexican diploid species geographically isolated from the other diploid A-genome species in potato relatives.</title>
        <authorList>
            <person name="Hosaka K."/>
        </authorList>
    </citation>
    <scope>NUCLEOTIDE SEQUENCE</scope>
    <source>
        <tissue evidence="1">Young leaves</tissue>
    </source>
</reference>
<proteinExistence type="predicted"/>
<dbReference type="EMBL" id="CP133620">
    <property type="protein sequence ID" value="WMV45587.1"/>
    <property type="molecule type" value="Genomic_DNA"/>
</dbReference>
<organism evidence="1 2">
    <name type="scientific">Solanum verrucosum</name>
    <dbReference type="NCBI Taxonomy" id="315347"/>
    <lineage>
        <taxon>Eukaryota</taxon>
        <taxon>Viridiplantae</taxon>
        <taxon>Streptophyta</taxon>
        <taxon>Embryophyta</taxon>
        <taxon>Tracheophyta</taxon>
        <taxon>Spermatophyta</taxon>
        <taxon>Magnoliopsida</taxon>
        <taxon>eudicotyledons</taxon>
        <taxon>Gunneridae</taxon>
        <taxon>Pentapetalae</taxon>
        <taxon>asterids</taxon>
        <taxon>lamiids</taxon>
        <taxon>Solanales</taxon>
        <taxon>Solanaceae</taxon>
        <taxon>Solanoideae</taxon>
        <taxon>Solaneae</taxon>
        <taxon>Solanum</taxon>
    </lineage>
</organism>
<evidence type="ECO:0000313" key="2">
    <source>
        <dbReference type="Proteomes" id="UP001234989"/>
    </source>
</evidence>
<protein>
    <submittedName>
        <fullName evidence="1">Uncharacterized protein</fullName>
    </submittedName>
</protein>
<dbReference type="Proteomes" id="UP001234989">
    <property type="component" value="Chromosome 9"/>
</dbReference>
<gene>
    <name evidence="1" type="ORF">MTR67_038972</name>
</gene>
<dbReference type="PANTHER" id="PTHR33067:SF9">
    <property type="entry name" value="RNA-DIRECTED DNA POLYMERASE"/>
    <property type="match status" value="1"/>
</dbReference>
<dbReference type="InterPro" id="IPR021109">
    <property type="entry name" value="Peptidase_aspartic_dom_sf"/>
</dbReference>
<name>A0AAF0ZN79_SOLVR</name>
<keyword evidence="2" id="KW-1185">Reference proteome</keyword>
<dbReference type="Gene3D" id="2.40.70.10">
    <property type="entry name" value="Acid Proteases"/>
    <property type="match status" value="1"/>
</dbReference>
<dbReference type="PANTHER" id="PTHR33067">
    <property type="entry name" value="RNA-DIRECTED DNA POLYMERASE-RELATED"/>
    <property type="match status" value="1"/>
</dbReference>